<protein>
    <submittedName>
        <fullName evidence="1">Membrane protein</fullName>
    </submittedName>
</protein>
<comment type="caution">
    <text evidence="1">The sequence shown here is derived from an EMBL/GenBank/DDBJ whole genome shotgun (WGS) entry which is preliminary data.</text>
</comment>
<name>A0ABR5DQH5_RICPA</name>
<accession>A0ABR5DQH5</accession>
<sequence length="42" mass="4740">MLIFSIFLLFLWSATLLSIAQKVIAAWISFSVVFGYRGQTTV</sequence>
<dbReference type="Proteomes" id="UP000035491">
    <property type="component" value="Unassembled WGS sequence"/>
</dbReference>
<dbReference type="EMBL" id="LAOO01000001">
    <property type="protein sequence ID" value="KJW00927.1"/>
    <property type="molecule type" value="Genomic_DNA"/>
</dbReference>
<evidence type="ECO:0000313" key="1">
    <source>
        <dbReference type="EMBL" id="KJW00927.1"/>
    </source>
</evidence>
<gene>
    <name evidence="1" type="ORF">RPATATE_1176</name>
</gene>
<proteinExistence type="predicted"/>
<keyword evidence="2" id="KW-1185">Reference proteome</keyword>
<reference evidence="1 2" key="1">
    <citation type="submission" date="2015-02" db="EMBL/GenBank/DDBJ databases">
        <title>Genome Sequencing of Rickettsiales.</title>
        <authorList>
            <person name="Daugherty S.C."/>
            <person name="Su Q."/>
            <person name="Abolude K."/>
            <person name="Beier-Sexton M."/>
            <person name="Carlyon J.A."/>
            <person name="Carter R."/>
            <person name="Day N.P."/>
            <person name="Dumler S.J."/>
            <person name="Dyachenko V."/>
            <person name="Godinez A."/>
            <person name="Kurtti T.J."/>
            <person name="Lichay M."/>
            <person name="Mullins K.E."/>
            <person name="Ott S."/>
            <person name="Pappas-Brown V."/>
            <person name="Paris D.H."/>
            <person name="Patel P."/>
            <person name="Richards A.L."/>
            <person name="Sadzewicz L."/>
            <person name="Sears K."/>
            <person name="Seidman D."/>
            <person name="Sengamalay N."/>
            <person name="Stenos J."/>
            <person name="Tallon L.J."/>
            <person name="Vincent G."/>
            <person name="Fraser C.M."/>
            <person name="Munderloh U."/>
            <person name="Dunning-Hotopp J.C."/>
        </authorList>
    </citation>
    <scope>NUCLEOTIDE SEQUENCE [LARGE SCALE GENOMIC DNA]</scope>
    <source>
        <strain evidence="1 2">Tate's Hell</strain>
    </source>
</reference>
<evidence type="ECO:0000313" key="2">
    <source>
        <dbReference type="Proteomes" id="UP000035491"/>
    </source>
</evidence>
<organism evidence="1 2">
    <name type="scientific">Rickettsia parkeri str. Tate's Hell</name>
    <dbReference type="NCBI Taxonomy" id="1359189"/>
    <lineage>
        <taxon>Bacteria</taxon>
        <taxon>Pseudomonadati</taxon>
        <taxon>Pseudomonadota</taxon>
        <taxon>Alphaproteobacteria</taxon>
        <taxon>Rickettsiales</taxon>
        <taxon>Rickettsiaceae</taxon>
        <taxon>Rickettsieae</taxon>
        <taxon>Rickettsia</taxon>
        <taxon>spotted fever group</taxon>
    </lineage>
</organism>